<dbReference type="OrthoDB" id="9777975at2"/>
<dbReference type="PANTHER" id="PTHR48081">
    <property type="entry name" value="AB HYDROLASE SUPERFAMILY PROTEIN C4A8.06C"/>
    <property type="match status" value="1"/>
</dbReference>
<dbReference type="GO" id="GO:0016787">
    <property type="term" value="F:hydrolase activity"/>
    <property type="evidence" value="ECO:0007669"/>
    <property type="project" value="UniProtKB-KW"/>
</dbReference>
<organism evidence="3 4">
    <name type="scientific">Algoriphagus aquimarinus</name>
    <dbReference type="NCBI Taxonomy" id="237018"/>
    <lineage>
        <taxon>Bacteria</taxon>
        <taxon>Pseudomonadati</taxon>
        <taxon>Bacteroidota</taxon>
        <taxon>Cytophagia</taxon>
        <taxon>Cytophagales</taxon>
        <taxon>Cyclobacteriaceae</taxon>
        <taxon>Algoriphagus</taxon>
    </lineage>
</organism>
<keyword evidence="1 3" id="KW-0378">Hydrolase</keyword>
<dbReference type="SUPFAM" id="SSF53474">
    <property type="entry name" value="alpha/beta-Hydrolases"/>
    <property type="match status" value="1"/>
</dbReference>
<sequence>MVLSMFKNINNLLWKSLVSILIICSIWSCGSNIDESPNGALAALDLFDQSYGTEQNQIFDIYLPAGRSIAKTPLLIYIHGGAWVEGSKEEFNQFKQALSAVFPEYAFVSINYRLYNFNMGINKFPAQENDVLEAINFIQSKTIDWNISDQIILAGASAGGHLALLHTYKHPSIGKVKAVIAFFSPTQLAELYDFSYFTQTGLGGMLGGSPKDQPEAYAASSPITYIDSKSVPTIFFHGTSDIIVPISQSQLLKKALIDAGVKYEFTEVPNQGHGFTLDTYPGLFQQAAKFVKEQM</sequence>
<dbReference type="InterPro" id="IPR050300">
    <property type="entry name" value="GDXG_lipolytic_enzyme"/>
</dbReference>
<accession>A0A5C7AI88</accession>
<dbReference type="EMBL" id="VORW01000011">
    <property type="protein sequence ID" value="TXE08007.1"/>
    <property type="molecule type" value="Genomic_DNA"/>
</dbReference>
<dbReference type="AlphaFoldDB" id="A0A5C7AI88"/>
<evidence type="ECO:0000313" key="4">
    <source>
        <dbReference type="Proteomes" id="UP000321935"/>
    </source>
</evidence>
<dbReference type="Gene3D" id="3.40.50.1820">
    <property type="entry name" value="alpha/beta hydrolase"/>
    <property type="match status" value="1"/>
</dbReference>
<dbReference type="Proteomes" id="UP000321935">
    <property type="component" value="Unassembled WGS sequence"/>
</dbReference>
<feature type="domain" description="BD-FAE-like" evidence="2">
    <location>
        <begin position="60"/>
        <end position="256"/>
    </location>
</feature>
<comment type="caution">
    <text evidence="3">The sequence shown here is derived from an EMBL/GenBank/DDBJ whole genome shotgun (WGS) entry which is preliminary data.</text>
</comment>
<evidence type="ECO:0000256" key="1">
    <source>
        <dbReference type="ARBA" id="ARBA00022801"/>
    </source>
</evidence>
<protein>
    <submittedName>
        <fullName evidence="3">Alpha/beta hydrolase</fullName>
    </submittedName>
</protein>
<dbReference type="InterPro" id="IPR029058">
    <property type="entry name" value="AB_hydrolase_fold"/>
</dbReference>
<dbReference type="InterPro" id="IPR049492">
    <property type="entry name" value="BD-FAE-like_dom"/>
</dbReference>
<gene>
    <name evidence="3" type="ORF">ESV85_14905</name>
</gene>
<proteinExistence type="predicted"/>
<reference evidence="3 4" key="1">
    <citation type="submission" date="2019-08" db="EMBL/GenBank/DDBJ databases">
        <title>Genomes sequence of Algoriphagus aquimarinus ACAM450.</title>
        <authorList>
            <person name="Bowman J.P."/>
        </authorList>
    </citation>
    <scope>NUCLEOTIDE SEQUENCE [LARGE SCALE GENOMIC DNA]</scope>
    <source>
        <strain evidence="3 4">ACAM 450</strain>
    </source>
</reference>
<evidence type="ECO:0000259" key="2">
    <source>
        <dbReference type="Pfam" id="PF20434"/>
    </source>
</evidence>
<dbReference type="PANTHER" id="PTHR48081:SF13">
    <property type="entry name" value="ALPHA_BETA HYDROLASE"/>
    <property type="match status" value="1"/>
</dbReference>
<evidence type="ECO:0000313" key="3">
    <source>
        <dbReference type="EMBL" id="TXE08007.1"/>
    </source>
</evidence>
<name>A0A5C7AI88_9BACT</name>
<dbReference type="Pfam" id="PF20434">
    <property type="entry name" value="BD-FAE"/>
    <property type="match status" value="1"/>
</dbReference>